<evidence type="ECO:0000256" key="4">
    <source>
        <dbReference type="ARBA" id="ARBA00022679"/>
    </source>
</evidence>
<evidence type="ECO:0000313" key="10">
    <source>
        <dbReference type="EMBL" id="NHN24394.1"/>
    </source>
</evidence>
<evidence type="ECO:0000259" key="9">
    <source>
        <dbReference type="Pfam" id="PF13231"/>
    </source>
</evidence>
<keyword evidence="7 8" id="KW-0472">Membrane</keyword>
<feature type="domain" description="Glycosyltransferase RgtA/B/C/D-like" evidence="9">
    <location>
        <begin position="50"/>
        <end position="208"/>
    </location>
</feature>
<evidence type="ECO:0000313" key="11">
    <source>
        <dbReference type="Proteomes" id="UP000817854"/>
    </source>
</evidence>
<protein>
    <submittedName>
        <fullName evidence="10">Glycosyltransferase family 39 protein</fullName>
    </submittedName>
</protein>
<evidence type="ECO:0000256" key="5">
    <source>
        <dbReference type="ARBA" id="ARBA00022692"/>
    </source>
</evidence>
<keyword evidence="3" id="KW-0328">Glycosyltransferase</keyword>
<feature type="transmembrane region" description="Helical" evidence="8">
    <location>
        <begin position="314"/>
        <end position="332"/>
    </location>
</feature>
<comment type="subcellular location">
    <subcellularLocation>
        <location evidence="1">Cell membrane</location>
        <topology evidence="1">Multi-pass membrane protein</topology>
    </subcellularLocation>
</comment>
<name>A0ABX0INM7_9FLAO</name>
<evidence type="ECO:0000256" key="6">
    <source>
        <dbReference type="ARBA" id="ARBA00022989"/>
    </source>
</evidence>
<evidence type="ECO:0000256" key="3">
    <source>
        <dbReference type="ARBA" id="ARBA00022676"/>
    </source>
</evidence>
<accession>A0ABX0INM7</accession>
<dbReference type="PANTHER" id="PTHR33908:SF11">
    <property type="entry name" value="MEMBRANE PROTEIN"/>
    <property type="match status" value="1"/>
</dbReference>
<dbReference type="InterPro" id="IPR038731">
    <property type="entry name" value="RgtA/B/C-like"/>
</dbReference>
<feature type="transmembrane region" description="Helical" evidence="8">
    <location>
        <begin position="266"/>
        <end position="282"/>
    </location>
</feature>
<organism evidence="10 11">
    <name type="scientific">Flavobacterium jejuense</name>
    <dbReference type="NCBI Taxonomy" id="1544455"/>
    <lineage>
        <taxon>Bacteria</taxon>
        <taxon>Pseudomonadati</taxon>
        <taxon>Bacteroidota</taxon>
        <taxon>Flavobacteriia</taxon>
        <taxon>Flavobacteriales</taxon>
        <taxon>Flavobacteriaceae</taxon>
        <taxon>Flavobacterium</taxon>
    </lineage>
</organism>
<reference evidence="11" key="1">
    <citation type="submission" date="2019-05" db="EMBL/GenBank/DDBJ databases">
        <title>Flavobacterium profundi sp. nov., isolated from a deep-sea seamount.</title>
        <authorList>
            <person name="Zhang D.-C."/>
        </authorList>
    </citation>
    <scope>NUCLEOTIDE SEQUENCE [LARGE SCALE GENOMIC DNA]</scope>
    <source>
        <strain evidence="11">EC11</strain>
    </source>
</reference>
<sequence length="496" mass="57332">MKKILSLILALSVVKLIIHFIGNQNYGFHRDELLHLSVSEHLDWGYFEFPPFIALAGKLSHFLFGYSLFGMRLFPTLAGITILILTCLIAIEIGGRKKAVLLSGVLILVFIPFYRNHLLFQPVAFDQLFWTLSFYYLVRFLKTEAHKYLLLLGISLAIGFLNKYTIVILIVAILIGLLVTQKGKIIKNKWLYSTGFISFCMVLPNLIWQMQHHFPVLKHFQKLNEKQLDEIGTFDFILDQLHSPFTFIIAIIGLITIFFDVEIKKYKAIGITFLVVFFAMWILKSKTYYFYAIYPVVFAFGAYKVEKMLLTKNVVFYSLVSFLVLISVYFIPEAIPVLPIEKYVDFKKIKPNSEGRYILTGDYADMFGWEEQVKIIDSVYQTLSDKEKKECIILAENYGEAGALTVLGEKYNLPKPVCSHGSFWLWGTGTTSGEITITLGIEKEIIEKVFEEYQLIKIIHHKYAIEEENNIPIYLCKKTKIKLKKIWPSFESHVFD</sequence>
<reference evidence="10 11" key="3">
    <citation type="submission" date="2020-02" db="EMBL/GenBank/DDBJ databases">
        <title>Flavobacterium profundi sp. nov., isolated from a deep-sea seamount.</title>
        <authorList>
            <person name="Zhang D.-C."/>
        </authorList>
    </citation>
    <scope>NUCLEOTIDE SEQUENCE [LARGE SCALE GENOMIC DNA]</scope>
    <source>
        <strain evidence="10 11">EC11</strain>
    </source>
</reference>
<evidence type="ECO:0000256" key="8">
    <source>
        <dbReference type="SAM" id="Phobius"/>
    </source>
</evidence>
<gene>
    <name evidence="10" type="ORF">FIA58_001795</name>
</gene>
<feature type="transmembrane region" description="Helical" evidence="8">
    <location>
        <begin position="288"/>
        <end position="305"/>
    </location>
</feature>
<feature type="transmembrane region" description="Helical" evidence="8">
    <location>
        <begin position="241"/>
        <end position="259"/>
    </location>
</feature>
<dbReference type="RefSeq" id="WP_140959410.1">
    <property type="nucleotide sequence ID" value="NZ_VEVQ02000001.1"/>
</dbReference>
<dbReference type="Pfam" id="PF13231">
    <property type="entry name" value="PMT_2"/>
    <property type="match status" value="1"/>
</dbReference>
<comment type="caution">
    <text evidence="10">The sequence shown here is derived from an EMBL/GenBank/DDBJ whole genome shotgun (WGS) entry which is preliminary data.</text>
</comment>
<proteinExistence type="predicted"/>
<keyword evidence="6 8" id="KW-1133">Transmembrane helix</keyword>
<keyword evidence="5 8" id="KW-0812">Transmembrane</keyword>
<feature type="transmembrane region" description="Helical" evidence="8">
    <location>
        <begin position="190"/>
        <end position="208"/>
    </location>
</feature>
<dbReference type="PANTHER" id="PTHR33908">
    <property type="entry name" value="MANNOSYLTRANSFERASE YKCB-RELATED"/>
    <property type="match status" value="1"/>
</dbReference>
<feature type="transmembrane region" description="Helical" evidence="8">
    <location>
        <begin position="98"/>
        <end position="115"/>
    </location>
</feature>
<evidence type="ECO:0000256" key="2">
    <source>
        <dbReference type="ARBA" id="ARBA00022475"/>
    </source>
</evidence>
<reference evidence="10 11" key="2">
    <citation type="submission" date="2019-05" db="EMBL/GenBank/DDBJ databases">
        <authorList>
            <person name="Lianzixin W."/>
        </authorList>
    </citation>
    <scope>NUCLEOTIDE SEQUENCE [LARGE SCALE GENOMIC DNA]</scope>
    <source>
        <strain evidence="10 11">EC11</strain>
    </source>
</reference>
<keyword evidence="11" id="KW-1185">Reference proteome</keyword>
<dbReference type="EMBL" id="VEVQ02000001">
    <property type="protein sequence ID" value="NHN24394.1"/>
    <property type="molecule type" value="Genomic_DNA"/>
</dbReference>
<dbReference type="InterPro" id="IPR050297">
    <property type="entry name" value="LipidA_mod_glycosyltrf_83"/>
</dbReference>
<evidence type="ECO:0000256" key="7">
    <source>
        <dbReference type="ARBA" id="ARBA00023136"/>
    </source>
</evidence>
<feature type="transmembrane region" description="Helical" evidence="8">
    <location>
        <begin position="148"/>
        <end position="178"/>
    </location>
</feature>
<keyword evidence="2" id="KW-1003">Cell membrane</keyword>
<feature type="transmembrane region" description="Helical" evidence="8">
    <location>
        <begin position="73"/>
        <end position="91"/>
    </location>
</feature>
<evidence type="ECO:0000256" key="1">
    <source>
        <dbReference type="ARBA" id="ARBA00004651"/>
    </source>
</evidence>
<keyword evidence="4" id="KW-0808">Transferase</keyword>
<dbReference type="Proteomes" id="UP000817854">
    <property type="component" value="Unassembled WGS sequence"/>
</dbReference>